<keyword evidence="3" id="KW-1185">Reference proteome</keyword>
<dbReference type="KEGG" id="run:DR864_08525"/>
<protein>
    <submittedName>
        <fullName evidence="2">Uncharacterized protein</fullName>
    </submittedName>
</protein>
<keyword evidence="1" id="KW-0812">Transmembrane</keyword>
<sequence length="184" mass="21265">MKALSTFFYQFSNWKTLVLLLVLYIAFPAYFLKNAEIRMNTLSGKTLGPIDLTIGFTPSRTLQMVEEYGEAARAFYATIEMTTDVVYPIVYSCLFAVILSLLYYRKSYAPFAYVNLFPFVSLVFDYLENITIITMLKSYPEQSMTVASFCEIFKMLKWFSFVVTVLLIIYGFLKSLKMPKDLKA</sequence>
<dbReference type="OrthoDB" id="2607915at2"/>
<organism evidence="2 3">
    <name type="scientific">Runella rosea</name>
    <dbReference type="NCBI Taxonomy" id="2259595"/>
    <lineage>
        <taxon>Bacteria</taxon>
        <taxon>Pseudomonadati</taxon>
        <taxon>Bacteroidota</taxon>
        <taxon>Cytophagia</taxon>
        <taxon>Cytophagales</taxon>
        <taxon>Spirosomataceae</taxon>
        <taxon>Runella</taxon>
    </lineage>
</organism>
<dbReference type="EMBL" id="CP030850">
    <property type="protein sequence ID" value="AXE17778.1"/>
    <property type="molecule type" value="Genomic_DNA"/>
</dbReference>
<feature type="transmembrane region" description="Helical" evidence="1">
    <location>
        <begin position="12"/>
        <end position="32"/>
    </location>
</feature>
<feature type="transmembrane region" description="Helical" evidence="1">
    <location>
        <begin position="116"/>
        <end position="136"/>
    </location>
</feature>
<keyword evidence="1" id="KW-1133">Transmembrane helix</keyword>
<keyword evidence="1" id="KW-0472">Membrane</keyword>
<dbReference type="RefSeq" id="WP_114066563.1">
    <property type="nucleotide sequence ID" value="NZ_CP030850.1"/>
</dbReference>
<evidence type="ECO:0000313" key="2">
    <source>
        <dbReference type="EMBL" id="AXE17778.1"/>
    </source>
</evidence>
<name>A0A344TGK7_9BACT</name>
<reference evidence="2 3" key="1">
    <citation type="submission" date="2018-07" db="EMBL/GenBank/DDBJ databases">
        <title>Genome sequencing of Runella.</title>
        <authorList>
            <person name="Baek M.-G."/>
            <person name="Yi H."/>
        </authorList>
    </citation>
    <scope>NUCLEOTIDE SEQUENCE [LARGE SCALE GENOMIC DNA]</scope>
    <source>
        <strain evidence="2 3">HYN0085</strain>
    </source>
</reference>
<evidence type="ECO:0000313" key="3">
    <source>
        <dbReference type="Proteomes" id="UP000251993"/>
    </source>
</evidence>
<evidence type="ECO:0000256" key="1">
    <source>
        <dbReference type="SAM" id="Phobius"/>
    </source>
</evidence>
<accession>A0A344TGK7</accession>
<proteinExistence type="predicted"/>
<gene>
    <name evidence="2" type="ORF">DR864_08525</name>
</gene>
<feature type="transmembrane region" description="Helical" evidence="1">
    <location>
        <begin position="156"/>
        <end position="173"/>
    </location>
</feature>
<dbReference type="AlphaFoldDB" id="A0A344TGK7"/>
<feature type="transmembrane region" description="Helical" evidence="1">
    <location>
        <begin position="85"/>
        <end position="104"/>
    </location>
</feature>
<dbReference type="Proteomes" id="UP000251993">
    <property type="component" value="Chromosome"/>
</dbReference>